<comment type="similarity">
    <text evidence="13">Belongs to the LpxK family.</text>
</comment>
<dbReference type="PANTHER" id="PTHR42724">
    <property type="entry name" value="TETRAACYLDISACCHARIDE 4'-KINASE"/>
    <property type="match status" value="1"/>
</dbReference>
<keyword evidence="6 13" id="KW-0441">Lipid A biosynthesis</keyword>
<keyword evidence="9 13" id="KW-0418">Kinase</keyword>
<comment type="function">
    <text evidence="1 13">Transfers the gamma-phosphate of ATP to the 4'-position of a tetraacyldisaccharide 1-phosphate intermediate (termed DS-1-P) to form tetraacyldisaccharide 1,4'-bis-phosphate (lipid IVA).</text>
</comment>
<dbReference type="Pfam" id="PF02606">
    <property type="entry name" value="LpxK"/>
    <property type="match status" value="1"/>
</dbReference>
<evidence type="ECO:0000256" key="6">
    <source>
        <dbReference type="ARBA" id="ARBA00022556"/>
    </source>
</evidence>
<evidence type="ECO:0000256" key="12">
    <source>
        <dbReference type="ARBA" id="ARBA00029757"/>
    </source>
</evidence>
<evidence type="ECO:0000256" key="8">
    <source>
        <dbReference type="ARBA" id="ARBA00022741"/>
    </source>
</evidence>
<reference evidence="15" key="1">
    <citation type="journal article" date="2014" name="Environ. Microbiol.">
        <title>Comparative genomics of the marine bacterial genus Glaciecola reveals the high degree of genomic diversity and genomic characteristic for cold adaptation.</title>
        <authorList>
            <person name="Qin Q.L."/>
            <person name="Xie B.B."/>
            <person name="Yu Y."/>
            <person name="Shu Y.L."/>
            <person name="Rong J.C."/>
            <person name="Zhang Y.J."/>
            <person name="Zhao D.L."/>
            <person name="Chen X.L."/>
            <person name="Zhang X.Y."/>
            <person name="Chen B."/>
            <person name="Zhou B.C."/>
            <person name="Zhang Y.Z."/>
        </authorList>
    </citation>
    <scope>NUCLEOTIDE SEQUENCE [LARGE SCALE GENOMIC DNA]</scope>
    <source>
        <strain evidence="15">LMG 21857</strain>
    </source>
</reference>
<comment type="catalytic activity">
    <reaction evidence="13">
        <text>a lipid A disaccharide + ATP = a lipid IVA + ADP + H(+)</text>
        <dbReference type="Rhea" id="RHEA:67840"/>
        <dbReference type="ChEBI" id="CHEBI:15378"/>
        <dbReference type="ChEBI" id="CHEBI:30616"/>
        <dbReference type="ChEBI" id="CHEBI:176343"/>
        <dbReference type="ChEBI" id="CHEBI:176425"/>
        <dbReference type="ChEBI" id="CHEBI:456216"/>
        <dbReference type="EC" id="2.7.1.130"/>
    </reaction>
</comment>
<keyword evidence="15" id="KW-1185">Reference proteome</keyword>
<dbReference type="SUPFAM" id="SSF52540">
    <property type="entry name" value="P-loop containing nucleoside triphosphate hydrolases"/>
    <property type="match status" value="1"/>
</dbReference>
<dbReference type="GO" id="GO:0009244">
    <property type="term" value="P:lipopolysaccharide core region biosynthetic process"/>
    <property type="evidence" value="ECO:0007669"/>
    <property type="project" value="TreeGrafter"/>
</dbReference>
<proteinExistence type="inferred from homology"/>
<evidence type="ECO:0000313" key="15">
    <source>
        <dbReference type="Proteomes" id="UP000006322"/>
    </source>
</evidence>
<dbReference type="GO" id="GO:0009029">
    <property type="term" value="F:lipid-A 4'-kinase activity"/>
    <property type="evidence" value="ECO:0007669"/>
    <property type="project" value="UniProtKB-UniRule"/>
</dbReference>
<dbReference type="STRING" id="1129793.GPLA_0988"/>
<feature type="binding site" evidence="13">
    <location>
        <begin position="40"/>
        <end position="47"/>
    </location>
    <ligand>
        <name>ATP</name>
        <dbReference type="ChEBI" id="CHEBI:30616"/>
    </ligand>
</feature>
<dbReference type="InterPro" id="IPR027417">
    <property type="entry name" value="P-loop_NTPase"/>
</dbReference>
<evidence type="ECO:0000256" key="13">
    <source>
        <dbReference type="HAMAP-Rule" id="MF_00409"/>
    </source>
</evidence>
<dbReference type="InterPro" id="IPR003758">
    <property type="entry name" value="LpxK"/>
</dbReference>
<dbReference type="GO" id="GO:0009245">
    <property type="term" value="P:lipid A biosynthetic process"/>
    <property type="evidence" value="ECO:0007669"/>
    <property type="project" value="UniProtKB-UniRule"/>
</dbReference>
<evidence type="ECO:0000256" key="5">
    <source>
        <dbReference type="ARBA" id="ARBA00022516"/>
    </source>
</evidence>
<dbReference type="PANTHER" id="PTHR42724:SF1">
    <property type="entry name" value="TETRAACYLDISACCHARIDE 4'-KINASE, MITOCHONDRIAL-RELATED"/>
    <property type="match status" value="1"/>
</dbReference>
<keyword evidence="10 13" id="KW-0067">ATP-binding</keyword>
<dbReference type="NCBIfam" id="TIGR00682">
    <property type="entry name" value="lpxK"/>
    <property type="match status" value="1"/>
</dbReference>
<sequence>MLPLTWLFWLISRLRRGAFLLGFKTSIKVSAQVIIVGNISVGGNGKTPLVVHLAKFLAANGYHPGVLSRGYGGQSESYPCSVTQDSQPEQVGDEPVLMRQHVTCPMVVDPKRARGAQFLIDTHHCDVIICDDGLQHYALQRDIEIVVMDGKRRTGNQFLMPSGPLRESTARLKNVDFVVINGEGASTNEYLMQLVPGQLINVKQSTQRLALNALKSPVVAAAGIGHPQRFYELLEQQGVTLKQCLSFVDHHQFEKADLPQERVLMTEKDAVKCRPFAHEDWWYLPVNAKLDTDFEQQLLTKLRNKK</sequence>
<evidence type="ECO:0000256" key="9">
    <source>
        <dbReference type="ARBA" id="ARBA00022777"/>
    </source>
</evidence>
<dbReference type="UniPathway" id="UPA00359">
    <property type="reaction ID" value="UER00482"/>
</dbReference>
<dbReference type="GO" id="GO:0005524">
    <property type="term" value="F:ATP binding"/>
    <property type="evidence" value="ECO:0007669"/>
    <property type="project" value="UniProtKB-UniRule"/>
</dbReference>
<evidence type="ECO:0000256" key="4">
    <source>
        <dbReference type="ARBA" id="ARBA00016436"/>
    </source>
</evidence>
<dbReference type="EMBL" id="BAER01000024">
    <property type="protein sequence ID" value="GAC31904.1"/>
    <property type="molecule type" value="Genomic_DNA"/>
</dbReference>
<dbReference type="AlphaFoldDB" id="K6YGP7"/>
<dbReference type="Proteomes" id="UP000006322">
    <property type="component" value="Unassembled WGS sequence"/>
</dbReference>
<evidence type="ECO:0000256" key="2">
    <source>
        <dbReference type="ARBA" id="ARBA00004870"/>
    </source>
</evidence>
<name>K6YGP7_9ALTE</name>
<accession>K6YGP7</accession>
<organism evidence="14 15">
    <name type="scientific">Paraglaciecola polaris LMG 21857</name>
    <dbReference type="NCBI Taxonomy" id="1129793"/>
    <lineage>
        <taxon>Bacteria</taxon>
        <taxon>Pseudomonadati</taxon>
        <taxon>Pseudomonadota</taxon>
        <taxon>Gammaproteobacteria</taxon>
        <taxon>Alteromonadales</taxon>
        <taxon>Alteromonadaceae</taxon>
        <taxon>Paraglaciecola</taxon>
    </lineage>
</organism>
<keyword evidence="7 13" id="KW-0808">Transferase</keyword>
<dbReference type="GO" id="GO:0005886">
    <property type="term" value="C:plasma membrane"/>
    <property type="evidence" value="ECO:0007669"/>
    <property type="project" value="TreeGrafter"/>
</dbReference>
<comment type="pathway">
    <text evidence="2 13">Glycolipid biosynthesis; lipid IV(A) biosynthesis; lipid IV(A) from (3R)-3-hydroxytetradecanoyl-[acyl-carrier-protein] and UDP-N-acetyl-alpha-D-glucosamine: step 6/6.</text>
</comment>
<evidence type="ECO:0000256" key="3">
    <source>
        <dbReference type="ARBA" id="ARBA00012071"/>
    </source>
</evidence>
<dbReference type="EC" id="2.7.1.130" evidence="3 13"/>
<evidence type="ECO:0000313" key="14">
    <source>
        <dbReference type="EMBL" id="GAC31904.1"/>
    </source>
</evidence>
<evidence type="ECO:0000256" key="11">
    <source>
        <dbReference type="ARBA" id="ARBA00023098"/>
    </source>
</evidence>
<gene>
    <name evidence="13 14" type="primary">lpxK</name>
    <name evidence="14" type="ORF">GPLA_0988</name>
</gene>
<dbReference type="HAMAP" id="MF_00409">
    <property type="entry name" value="LpxK"/>
    <property type="match status" value="1"/>
</dbReference>
<evidence type="ECO:0000256" key="7">
    <source>
        <dbReference type="ARBA" id="ARBA00022679"/>
    </source>
</evidence>
<keyword evidence="8 13" id="KW-0547">Nucleotide-binding</keyword>
<evidence type="ECO:0000256" key="1">
    <source>
        <dbReference type="ARBA" id="ARBA00002274"/>
    </source>
</evidence>
<keyword evidence="11 13" id="KW-0443">Lipid metabolism</keyword>
<evidence type="ECO:0000256" key="10">
    <source>
        <dbReference type="ARBA" id="ARBA00022840"/>
    </source>
</evidence>
<keyword evidence="5 13" id="KW-0444">Lipid biosynthesis</keyword>
<protein>
    <recommendedName>
        <fullName evidence="4 13">Tetraacyldisaccharide 4'-kinase</fullName>
        <ecNumber evidence="3 13">2.7.1.130</ecNumber>
    </recommendedName>
    <alternativeName>
        <fullName evidence="12 13">Lipid A 4'-kinase</fullName>
    </alternativeName>
</protein>
<comment type="caution">
    <text evidence="14">The sequence shown here is derived from an EMBL/GenBank/DDBJ whole genome shotgun (WGS) entry which is preliminary data.</text>
</comment>